<accession>L1ISG8</accession>
<name>L1ISG8_GUITC</name>
<dbReference type="InterPro" id="IPR029071">
    <property type="entry name" value="Ubiquitin-like_domsf"/>
</dbReference>
<reference evidence="2" key="3">
    <citation type="submission" date="2016-03" db="UniProtKB">
        <authorList>
            <consortium name="EnsemblProtists"/>
        </authorList>
    </citation>
    <scope>IDENTIFICATION</scope>
</reference>
<protein>
    <submittedName>
        <fullName evidence="1 2">Uncharacterized protein</fullName>
    </submittedName>
</protein>
<dbReference type="GeneID" id="17296033"/>
<dbReference type="SUPFAM" id="SSF54236">
    <property type="entry name" value="Ubiquitin-like"/>
    <property type="match status" value="1"/>
</dbReference>
<dbReference type="Proteomes" id="UP000011087">
    <property type="component" value="Unassembled WGS sequence"/>
</dbReference>
<evidence type="ECO:0000313" key="3">
    <source>
        <dbReference type="Proteomes" id="UP000011087"/>
    </source>
</evidence>
<evidence type="ECO:0000313" key="2">
    <source>
        <dbReference type="EnsemblProtists" id="EKX39216"/>
    </source>
</evidence>
<organism evidence="1">
    <name type="scientific">Guillardia theta (strain CCMP2712)</name>
    <name type="common">Cryptophyte</name>
    <dbReference type="NCBI Taxonomy" id="905079"/>
    <lineage>
        <taxon>Eukaryota</taxon>
        <taxon>Cryptophyceae</taxon>
        <taxon>Pyrenomonadales</taxon>
        <taxon>Geminigeraceae</taxon>
        <taxon>Guillardia</taxon>
    </lineage>
</organism>
<keyword evidence="3" id="KW-1185">Reference proteome</keyword>
<dbReference type="RefSeq" id="XP_005826196.1">
    <property type="nucleotide sequence ID" value="XM_005826139.1"/>
</dbReference>
<reference evidence="1 3" key="1">
    <citation type="journal article" date="2012" name="Nature">
        <title>Algal genomes reveal evolutionary mosaicism and the fate of nucleomorphs.</title>
        <authorList>
            <consortium name="DOE Joint Genome Institute"/>
            <person name="Curtis B.A."/>
            <person name="Tanifuji G."/>
            <person name="Burki F."/>
            <person name="Gruber A."/>
            <person name="Irimia M."/>
            <person name="Maruyama S."/>
            <person name="Arias M.C."/>
            <person name="Ball S.G."/>
            <person name="Gile G.H."/>
            <person name="Hirakawa Y."/>
            <person name="Hopkins J.F."/>
            <person name="Kuo A."/>
            <person name="Rensing S.A."/>
            <person name="Schmutz J."/>
            <person name="Symeonidi A."/>
            <person name="Elias M."/>
            <person name="Eveleigh R.J."/>
            <person name="Herman E.K."/>
            <person name="Klute M.J."/>
            <person name="Nakayama T."/>
            <person name="Obornik M."/>
            <person name="Reyes-Prieto A."/>
            <person name="Armbrust E.V."/>
            <person name="Aves S.J."/>
            <person name="Beiko R.G."/>
            <person name="Coutinho P."/>
            <person name="Dacks J.B."/>
            <person name="Durnford D.G."/>
            <person name="Fast N.M."/>
            <person name="Green B.R."/>
            <person name="Grisdale C.J."/>
            <person name="Hempel F."/>
            <person name="Henrissat B."/>
            <person name="Hoppner M.P."/>
            <person name="Ishida K."/>
            <person name="Kim E."/>
            <person name="Koreny L."/>
            <person name="Kroth P.G."/>
            <person name="Liu Y."/>
            <person name="Malik S.B."/>
            <person name="Maier U.G."/>
            <person name="McRose D."/>
            <person name="Mock T."/>
            <person name="Neilson J.A."/>
            <person name="Onodera N.T."/>
            <person name="Poole A.M."/>
            <person name="Pritham E.J."/>
            <person name="Richards T.A."/>
            <person name="Rocap G."/>
            <person name="Roy S.W."/>
            <person name="Sarai C."/>
            <person name="Schaack S."/>
            <person name="Shirato S."/>
            <person name="Slamovits C.H."/>
            <person name="Spencer D.F."/>
            <person name="Suzuki S."/>
            <person name="Worden A.Z."/>
            <person name="Zauner S."/>
            <person name="Barry K."/>
            <person name="Bell C."/>
            <person name="Bharti A.K."/>
            <person name="Crow J.A."/>
            <person name="Grimwood J."/>
            <person name="Kramer R."/>
            <person name="Lindquist E."/>
            <person name="Lucas S."/>
            <person name="Salamov A."/>
            <person name="McFadden G.I."/>
            <person name="Lane C.E."/>
            <person name="Keeling P.J."/>
            <person name="Gray M.W."/>
            <person name="Grigoriev I.V."/>
            <person name="Archibald J.M."/>
        </authorList>
    </citation>
    <scope>NUCLEOTIDE SEQUENCE</scope>
    <source>
        <strain evidence="1 3">CCMP2712</strain>
    </source>
</reference>
<dbReference type="EMBL" id="JH993041">
    <property type="protein sequence ID" value="EKX39216.1"/>
    <property type="molecule type" value="Genomic_DNA"/>
</dbReference>
<dbReference type="EnsemblProtists" id="EKX39216">
    <property type="protein sequence ID" value="EKX39216"/>
    <property type="gene ID" value="GUITHDRAFT_114651"/>
</dbReference>
<dbReference type="AlphaFoldDB" id="L1ISG8"/>
<dbReference type="PaxDb" id="55529-EKX39216"/>
<dbReference type="Gene3D" id="3.10.20.90">
    <property type="entry name" value="Phosphatidylinositol 3-kinase Catalytic Subunit, Chain A, domain 1"/>
    <property type="match status" value="1"/>
</dbReference>
<proteinExistence type="predicted"/>
<dbReference type="HOGENOM" id="CLU_1285444_0_0_1"/>
<reference evidence="3" key="2">
    <citation type="submission" date="2012-11" db="EMBL/GenBank/DDBJ databases">
        <authorList>
            <person name="Kuo A."/>
            <person name="Curtis B.A."/>
            <person name="Tanifuji G."/>
            <person name="Burki F."/>
            <person name="Gruber A."/>
            <person name="Irimia M."/>
            <person name="Maruyama S."/>
            <person name="Arias M.C."/>
            <person name="Ball S.G."/>
            <person name="Gile G.H."/>
            <person name="Hirakawa Y."/>
            <person name="Hopkins J.F."/>
            <person name="Rensing S.A."/>
            <person name="Schmutz J."/>
            <person name="Symeonidi A."/>
            <person name="Elias M."/>
            <person name="Eveleigh R.J."/>
            <person name="Herman E.K."/>
            <person name="Klute M.J."/>
            <person name="Nakayama T."/>
            <person name="Obornik M."/>
            <person name="Reyes-Prieto A."/>
            <person name="Armbrust E.V."/>
            <person name="Aves S.J."/>
            <person name="Beiko R.G."/>
            <person name="Coutinho P."/>
            <person name="Dacks J.B."/>
            <person name="Durnford D.G."/>
            <person name="Fast N.M."/>
            <person name="Green B.R."/>
            <person name="Grisdale C."/>
            <person name="Hempe F."/>
            <person name="Henrissat B."/>
            <person name="Hoppner M.P."/>
            <person name="Ishida K.-I."/>
            <person name="Kim E."/>
            <person name="Koreny L."/>
            <person name="Kroth P.G."/>
            <person name="Liu Y."/>
            <person name="Malik S.-B."/>
            <person name="Maier U.G."/>
            <person name="McRose D."/>
            <person name="Mock T."/>
            <person name="Neilson J.A."/>
            <person name="Onodera N.T."/>
            <person name="Poole A.M."/>
            <person name="Pritham E.J."/>
            <person name="Richards T.A."/>
            <person name="Rocap G."/>
            <person name="Roy S.W."/>
            <person name="Sarai C."/>
            <person name="Schaack S."/>
            <person name="Shirato S."/>
            <person name="Slamovits C.H."/>
            <person name="Spencer D.F."/>
            <person name="Suzuki S."/>
            <person name="Worden A.Z."/>
            <person name="Zauner S."/>
            <person name="Barry K."/>
            <person name="Bell C."/>
            <person name="Bharti A.K."/>
            <person name="Crow J.A."/>
            <person name="Grimwood J."/>
            <person name="Kramer R."/>
            <person name="Lindquist E."/>
            <person name="Lucas S."/>
            <person name="Salamov A."/>
            <person name="McFadden G.I."/>
            <person name="Lane C.E."/>
            <person name="Keeling P.J."/>
            <person name="Gray M.W."/>
            <person name="Grigoriev I.V."/>
            <person name="Archibald J.M."/>
        </authorList>
    </citation>
    <scope>NUCLEOTIDE SEQUENCE</scope>
    <source>
        <strain evidence="3">CCMP2712</strain>
    </source>
</reference>
<sequence length="215" mass="24736">MKAFFQQAKELMEGKPSKQCRQAVVYTVLWYEKSKHRVFLDLGATMASFQLSVFLVTGVLPARQKILLNNSTPMEPNADLSKLFLQDGVEMTLEQLPWGQEVEPISLTKHLVDRIGSKCIVMEEQANALEALLLVKRLDVDAELPKKLLSLTTFMHDAAQKLLLKVDEIEGEEPHRQARKVEKRRKDVLELSFCIQMFVHKMNSVLDRLERMSQR</sequence>
<evidence type="ECO:0000313" key="1">
    <source>
        <dbReference type="EMBL" id="EKX39216.1"/>
    </source>
</evidence>
<dbReference type="KEGG" id="gtt:GUITHDRAFT_114651"/>
<gene>
    <name evidence="1" type="ORF">GUITHDRAFT_114651</name>
</gene>